<dbReference type="Pfam" id="PF13518">
    <property type="entry name" value="HTH_28"/>
    <property type="match status" value="1"/>
</dbReference>
<dbReference type="Gene3D" id="1.10.10.10">
    <property type="entry name" value="Winged helix-like DNA-binding domain superfamily/Winged helix DNA-binding domain"/>
    <property type="match status" value="2"/>
</dbReference>
<dbReference type="InterPro" id="IPR036388">
    <property type="entry name" value="WH-like_DNA-bd_sf"/>
</dbReference>
<accession>A0A7W9DNJ0</accession>
<evidence type="ECO:0000313" key="4">
    <source>
        <dbReference type="Proteomes" id="UP000537718"/>
    </source>
</evidence>
<dbReference type="Proteomes" id="UP000537718">
    <property type="component" value="Unassembled WGS sequence"/>
</dbReference>
<proteinExistence type="inferred from homology"/>
<gene>
    <name evidence="3" type="ORF">HDE69_005396</name>
</gene>
<protein>
    <submittedName>
        <fullName evidence="3">Transposase</fullName>
    </submittedName>
</protein>
<dbReference type="PANTHER" id="PTHR33795">
    <property type="entry name" value="INSERTION ELEMENT IS150 PROTEIN INSJ"/>
    <property type="match status" value="1"/>
</dbReference>
<feature type="domain" description="Insertion element IS150 protein InsJ-like helix-turn-helix" evidence="2">
    <location>
        <begin position="67"/>
        <end position="117"/>
    </location>
</feature>
<comment type="similarity">
    <text evidence="1">Belongs to the IS150/IS1296 orfA family.</text>
</comment>
<dbReference type="GO" id="GO:0043565">
    <property type="term" value="F:sequence-specific DNA binding"/>
    <property type="evidence" value="ECO:0007669"/>
    <property type="project" value="InterPro"/>
</dbReference>
<dbReference type="InterPro" id="IPR009057">
    <property type="entry name" value="Homeodomain-like_sf"/>
</dbReference>
<dbReference type="SUPFAM" id="SSF48295">
    <property type="entry name" value="TrpR-like"/>
    <property type="match status" value="1"/>
</dbReference>
<name>A0A7W9DNJ0_9SPHI</name>
<dbReference type="SUPFAM" id="SSF46689">
    <property type="entry name" value="Homeodomain-like"/>
    <property type="match status" value="1"/>
</dbReference>
<dbReference type="InterPro" id="IPR055247">
    <property type="entry name" value="InsJ-like_HTH"/>
</dbReference>
<dbReference type="RefSeq" id="WP_183870329.1">
    <property type="nucleotide sequence ID" value="NZ_JACHCF010000035.1"/>
</dbReference>
<dbReference type="PANTHER" id="PTHR33795:SF1">
    <property type="entry name" value="INSERTION ELEMENT IS150 PROTEIN INSJ"/>
    <property type="match status" value="1"/>
</dbReference>
<evidence type="ECO:0000259" key="2">
    <source>
        <dbReference type="Pfam" id="PF13518"/>
    </source>
</evidence>
<organism evidence="3 4">
    <name type="scientific">Pedobacter cryoconitis</name>
    <dbReference type="NCBI Taxonomy" id="188932"/>
    <lineage>
        <taxon>Bacteria</taxon>
        <taxon>Pseudomonadati</taxon>
        <taxon>Bacteroidota</taxon>
        <taxon>Sphingobacteriia</taxon>
        <taxon>Sphingobacteriales</taxon>
        <taxon>Sphingobacteriaceae</taxon>
        <taxon>Pedobacter</taxon>
    </lineage>
</organism>
<comment type="caution">
    <text evidence="3">The sequence shown here is derived from an EMBL/GenBank/DDBJ whole genome shotgun (WGS) entry which is preliminary data.</text>
</comment>
<dbReference type="InterPro" id="IPR010921">
    <property type="entry name" value="Trp_repressor/repl_initiator"/>
</dbReference>
<reference evidence="3 4" key="1">
    <citation type="submission" date="2020-08" db="EMBL/GenBank/DDBJ databases">
        <title>Genomic Encyclopedia of Type Strains, Phase IV (KMG-V): Genome sequencing to study the core and pangenomes of soil and plant-associated prokaryotes.</title>
        <authorList>
            <person name="Whitman W."/>
        </authorList>
    </citation>
    <scope>NUCLEOTIDE SEQUENCE [LARGE SCALE GENOMIC DNA]</scope>
    <source>
        <strain evidence="3 4">MP7CTX6</strain>
    </source>
</reference>
<dbReference type="InterPro" id="IPR052057">
    <property type="entry name" value="IS150/IS1296_orfA-like"/>
</dbReference>
<sequence length="179" mass="20844">MSRKQKYEYQFKLDLVNKVIREEDCVHGLSKLHGLAKSQLQFWCKLHEHHGEKGLENIVVKSYTADEKLEIIRYYQASGLSLIDTCAIFMVASFSTLYQWVVKFEQGGYQVLVDKRGDHFKKEKTAKKMVKKKVIPGINDSMTDLERLTIENEYLRAEVAYLKKLEALAQSKQVKKKKP</sequence>
<evidence type="ECO:0000313" key="3">
    <source>
        <dbReference type="EMBL" id="MBB5624295.1"/>
    </source>
</evidence>
<dbReference type="EMBL" id="JACHCF010000035">
    <property type="protein sequence ID" value="MBB5624295.1"/>
    <property type="molecule type" value="Genomic_DNA"/>
</dbReference>
<dbReference type="AlphaFoldDB" id="A0A7W9DNJ0"/>
<evidence type="ECO:0000256" key="1">
    <source>
        <dbReference type="ARBA" id="ARBA00038232"/>
    </source>
</evidence>